<dbReference type="Proteomes" id="UP001303889">
    <property type="component" value="Unassembled WGS sequence"/>
</dbReference>
<comment type="caution">
    <text evidence="1">The sequence shown here is derived from an EMBL/GenBank/DDBJ whole genome shotgun (WGS) entry which is preliminary data.</text>
</comment>
<evidence type="ECO:0000313" key="2">
    <source>
        <dbReference type="Proteomes" id="UP001303889"/>
    </source>
</evidence>
<dbReference type="AlphaFoldDB" id="A0AAN6ME25"/>
<name>A0AAN6ME25_9PEZI</name>
<dbReference type="InterPro" id="IPR022190">
    <property type="entry name" value="DUF3716"/>
</dbReference>
<keyword evidence="2" id="KW-1185">Reference proteome</keyword>
<dbReference type="Pfam" id="PF12511">
    <property type="entry name" value="DUF3716"/>
    <property type="match status" value="1"/>
</dbReference>
<proteinExistence type="predicted"/>
<sequence>GSPVSSADVVLHCRAQKLSKVAAHLLNLSPVRDLSLSRTKAGGYREIAWSRTGNVEAALMFITGEEPDEPCYHCSRGNGPFSVCIISAESKFDACAGCHYNSEGNRCSFGKDLNGRTRNPNSSTCKQYLYTR</sequence>
<organism evidence="1 2">
    <name type="scientific">Staphylotrichum tortipilum</name>
    <dbReference type="NCBI Taxonomy" id="2831512"/>
    <lineage>
        <taxon>Eukaryota</taxon>
        <taxon>Fungi</taxon>
        <taxon>Dikarya</taxon>
        <taxon>Ascomycota</taxon>
        <taxon>Pezizomycotina</taxon>
        <taxon>Sordariomycetes</taxon>
        <taxon>Sordariomycetidae</taxon>
        <taxon>Sordariales</taxon>
        <taxon>Chaetomiaceae</taxon>
        <taxon>Staphylotrichum</taxon>
    </lineage>
</organism>
<feature type="non-terminal residue" evidence="1">
    <location>
        <position position="1"/>
    </location>
</feature>
<accession>A0AAN6ME25</accession>
<reference evidence="1" key="1">
    <citation type="journal article" date="2023" name="Mol. Phylogenet. Evol.">
        <title>Genome-scale phylogeny and comparative genomics of the fungal order Sordariales.</title>
        <authorList>
            <person name="Hensen N."/>
            <person name="Bonometti L."/>
            <person name="Westerberg I."/>
            <person name="Brannstrom I.O."/>
            <person name="Guillou S."/>
            <person name="Cros-Aarteil S."/>
            <person name="Calhoun S."/>
            <person name="Haridas S."/>
            <person name="Kuo A."/>
            <person name="Mondo S."/>
            <person name="Pangilinan J."/>
            <person name="Riley R."/>
            <person name="LaButti K."/>
            <person name="Andreopoulos B."/>
            <person name="Lipzen A."/>
            <person name="Chen C."/>
            <person name="Yan M."/>
            <person name="Daum C."/>
            <person name="Ng V."/>
            <person name="Clum A."/>
            <person name="Steindorff A."/>
            <person name="Ohm R.A."/>
            <person name="Martin F."/>
            <person name="Silar P."/>
            <person name="Natvig D.O."/>
            <person name="Lalanne C."/>
            <person name="Gautier V."/>
            <person name="Ament-Velasquez S.L."/>
            <person name="Kruys A."/>
            <person name="Hutchinson M.I."/>
            <person name="Powell A.J."/>
            <person name="Barry K."/>
            <person name="Miller A.N."/>
            <person name="Grigoriev I.V."/>
            <person name="Debuchy R."/>
            <person name="Gladieux P."/>
            <person name="Hiltunen Thoren M."/>
            <person name="Johannesson H."/>
        </authorList>
    </citation>
    <scope>NUCLEOTIDE SEQUENCE</scope>
    <source>
        <strain evidence="1">CBS 103.79</strain>
    </source>
</reference>
<dbReference type="EMBL" id="MU855815">
    <property type="protein sequence ID" value="KAK3899227.1"/>
    <property type="molecule type" value="Genomic_DNA"/>
</dbReference>
<protein>
    <submittedName>
        <fullName evidence="1">Uncharacterized protein</fullName>
    </submittedName>
</protein>
<gene>
    <name evidence="1" type="ORF">C8A05DRAFT_18307</name>
</gene>
<evidence type="ECO:0000313" key="1">
    <source>
        <dbReference type="EMBL" id="KAK3899227.1"/>
    </source>
</evidence>
<reference evidence="1" key="2">
    <citation type="submission" date="2023-05" db="EMBL/GenBank/DDBJ databases">
        <authorList>
            <consortium name="Lawrence Berkeley National Laboratory"/>
            <person name="Steindorff A."/>
            <person name="Hensen N."/>
            <person name="Bonometti L."/>
            <person name="Westerberg I."/>
            <person name="Brannstrom I.O."/>
            <person name="Guillou S."/>
            <person name="Cros-Aarteil S."/>
            <person name="Calhoun S."/>
            <person name="Haridas S."/>
            <person name="Kuo A."/>
            <person name="Mondo S."/>
            <person name="Pangilinan J."/>
            <person name="Riley R."/>
            <person name="Labutti K."/>
            <person name="Andreopoulos B."/>
            <person name="Lipzen A."/>
            <person name="Chen C."/>
            <person name="Yanf M."/>
            <person name="Daum C."/>
            <person name="Ng V."/>
            <person name="Clum A."/>
            <person name="Ohm R."/>
            <person name="Martin F."/>
            <person name="Silar P."/>
            <person name="Natvig D."/>
            <person name="Lalanne C."/>
            <person name="Gautier V."/>
            <person name="Ament-Velasquez S.L."/>
            <person name="Kruys A."/>
            <person name="Hutchinson M.I."/>
            <person name="Powell A.J."/>
            <person name="Barry K."/>
            <person name="Miller A.N."/>
            <person name="Grigoriev I.V."/>
            <person name="Debuchy R."/>
            <person name="Gladieux P."/>
            <person name="Thoren M.H."/>
            <person name="Johannesson H."/>
        </authorList>
    </citation>
    <scope>NUCLEOTIDE SEQUENCE</scope>
    <source>
        <strain evidence="1">CBS 103.79</strain>
    </source>
</reference>